<reference evidence="1" key="1">
    <citation type="journal article" date="2014" name="Front. Microbiol.">
        <title>High frequency of phylogenetically diverse reductive dehalogenase-homologous genes in deep subseafloor sedimentary metagenomes.</title>
        <authorList>
            <person name="Kawai M."/>
            <person name="Futagami T."/>
            <person name="Toyoda A."/>
            <person name="Takaki Y."/>
            <person name="Nishi S."/>
            <person name="Hori S."/>
            <person name="Arai W."/>
            <person name="Tsubouchi T."/>
            <person name="Morono Y."/>
            <person name="Uchiyama I."/>
            <person name="Ito T."/>
            <person name="Fujiyama A."/>
            <person name="Inagaki F."/>
            <person name="Takami H."/>
        </authorList>
    </citation>
    <scope>NUCLEOTIDE SEQUENCE</scope>
    <source>
        <strain evidence="1">Expedition CK06-06</strain>
    </source>
</reference>
<accession>X1GIQ4</accession>
<dbReference type="AlphaFoldDB" id="X1GIQ4"/>
<evidence type="ECO:0000313" key="1">
    <source>
        <dbReference type="EMBL" id="GAH44735.1"/>
    </source>
</evidence>
<sequence length="140" mass="15815">MSSGTKRQWLLPAFIVLCVLFLFFAVSRFSLPSKARAQLKAVEQNGILVIPIQIGRESSVLAMVDTVGQTLWVYELSIKAPPHSRLKLLAARSWRYDKMLQQYNTAEPTPEQVRILLQNSGKKKDAGLDYLQIIEPNSDN</sequence>
<gene>
    <name evidence="1" type="ORF">S03H2_21450</name>
</gene>
<protein>
    <submittedName>
        <fullName evidence="1">Uncharacterized protein</fullName>
    </submittedName>
</protein>
<dbReference type="EMBL" id="BARU01011420">
    <property type="protein sequence ID" value="GAH44735.1"/>
    <property type="molecule type" value="Genomic_DNA"/>
</dbReference>
<organism evidence="1">
    <name type="scientific">marine sediment metagenome</name>
    <dbReference type="NCBI Taxonomy" id="412755"/>
    <lineage>
        <taxon>unclassified sequences</taxon>
        <taxon>metagenomes</taxon>
        <taxon>ecological metagenomes</taxon>
    </lineage>
</organism>
<comment type="caution">
    <text evidence="1">The sequence shown here is derived from an EMBL/GenBank/DDBJ whole genome shotgun (WGS) entry which is preliminary data.</text>
</comment>
<proteinExistence type="predicted"/>
<name>X1GIQ4_9ZZZZ</name>